<sequence>MNALGGQGQESGQAIHSLLRHLPFGVSPWLQGRGCDTHPTIPARTRTRGRRKREPEFSASDWVSEDKPKSDEEGLWGAYGVLPGDAPARNPAFHTHVALSTAGYYTQISTLADTQENVMEYLHVLSRPMVINHDHDIIWTEAYMDSKLLSSQTQSLTLLTTVAMPVFSKKNETRSHGILLGVVGSDVALRELMKLAPRYRVSLGLFPVGITRSQGATSLLPHGGSLSPDKPSPELG</sequence>
<dbReference type="PANTHER" id="PTHR10166">
    <property type="entry name" value="VOLTAGE-DEPENDENT CALCIUM CHANNEL SUBUNIT ALPHA-2/DELTA-RELATED"/>
    <property type="match status" value="1"/>
</dbReference>
<protein>
    <submittedName>
        <fullName evidence="3">Uncharacterized protein</fullName>
    </submittedName>
</protein>
<dbReference type="Proteomes" id="UP001266305">
    <property type="component" value="Unassembled WGS sequence"/>
</dbReference>
<keyword evidence="4" id="KW-1185">Reference proteome</keyword>
<accession>A0ABQ9UXA6</accession>
<organism evidence="3 4">
    <name type="scientific">Saguinus oedipus</name>
    <name type="common">Cotton-top tamarin</name>
    <name type="synonym">Oedipomidas oedipus</name>
    <dbReference type="NCBI Taxonomy" id="9490"/>
    <lineage>
        <taxon>Eukaryota</taxon>
        <taxon>Metazoa</taxon>
        <taxon>Chordata</taxon>
        <taxon>Craniata</taxon>
        <taxon>Vertebrata</taxon>
        <taxon>Euteleostomi</taxon>
        <taxon>Mammalia</taxon>
        <taxon>Eutheria</taxon>
        <taxon>Euarchontoglires</taxon>
        <taxon>Primates</taxon>
        <taxon>Haplorrhini</taxon>
        <taxon>Platyrrhini</taxon>
        <taxon>Cebidae</taxon>
        <taxon>Callitrichinae</taxon>
        <taxon>Saguinus</taxon>
    </lineage>
</organism>
<dbReference type="EMBL" id="JASSZA010000009">
    <property type="protein sequence ID" value="KAK2101409.1"/>
    <property type="molecule type" value="Genomic_DNA"/>
</dbReference>
<comment type="caution">
    <text evidence="3">The sequence shown here is derived from an EMBL/GenBank/DDBJ whole genome shotgun (WGS) entry which is preliminary data.</text>
</comment>
<name>A0ABQ9UXA6_SAGOE</name>
<evidence type="ECO:0000256" key="1">
    <source>
        <dbReference type="ARBA" id="ARBA00022568"/>
    </source>
</evidence>
<dbReference type="PANTHER" id="PTHR10166:SF59">
    <property type="entry name" value="VOLTAGE-DEPENDENT CALCIUM CHANNEL SUBUNIT ALPHA-2_DELTA-4"/>
    <property type="match status" value="1"/>
</dbReference>
<feature type="region of interest" description="Disordered" evidence="2">
    <location>
        <begin position="33"/>
        <end position="72"/>
    </location>
</feature>
<evidence type="ECO:0000256" key="2">
    <source>
        <dbReference type="SAM" id="MobiDB-lite"/>
    </source>
</evidence>
<proteinExistence type="predicted"/>
<keyword evidence="1" id="KW-0106">Calcium</keyword>
<keyword evidence="1" id="KW-0406">Ion transport</keyword>
<evidence type="ECO:0000313" key="3">
    <source>
        <dbReference type="EMBL" id="KAK2101409.1"/>
    </source>
</evidence>
<reference evidence="3 4" key="1">
    <citation type="submission" date="2023-05" db="EMBL/GenBank/DDBJ databases">
        <title>B98-5 Cell Line De Novo Hybrid Assembly: An Optical Mapping Approach.</title>
        <authorList>
            <person name="Kananen K."/>
            <person name="Auerbach J.A."/>
            <person name="Kautto E."/>
            <person name="Blachly J.S."/>
        </authorList>
    </citation>
    <scope>NUCLEOTIDE SEQUENCE [LARGE SCALE GENOMIC DNA]</scope>
    <source>
        <strain evidence="3">B95-8</strain>
        <tissue evidence="3">Cell line</tissue>
    </source>
</reference>
<dbReference type="InterPro" id="IPR051173">
    <property type="entry name" value="Ca_channel_alpha-2/delta"/>
</dbReference>
<dbReference type="Gene3D" id="3.30.450.20">
    <property type="entry name" value="PAS domain"/>
    <property type="match status" value="1"/>
</dbReference>
<gene>
    <name evidence="3" type="ORF">P7K49_019075</name>
</gene>
<evidence type="ECO:0000313" key="4">
    <source>
        <dbReference type="Proteomes" id="UP001266305"/>
    </source>
</evidence>
<keyword evidence="1" id="KW-0813">Transport</keyword>
<keyword evidence="1" id="KW-0109">Calcium transport</keyword>